<keyword evidence="4 6" id="KW-1133">Transmembrane helix</keyword>
<dbReference type="GO" id="GO:0016020">
    <property type="term" value="C:membrane"/>
    <property type="evidence" value="ECO:0007669"/>
    <property type="project" value="UniProtKB-SubCell"/>
</dbReference>
<evidence type="ECO:0000313" key="8">
    <source>
        <dbReference type="Proteomes" id="UP001152798"/>
    </source>
</evidence>
<evidence type="ECO:0000256" key="2">
    <source>
        <dbReference type="ARBA" id="ARBA00007279"/>
    </source>
</evidence>
<feature type="transmembrane region" description="Helical" evidence="6">
    <location>
        <begin position="36"/>
        <end position="56"/>
    </location>
</feature>
<sequence>MGAASTSSSFICSSVSTVILFCIMQMQKSWLSSSQMHTILGGYLGSLLFIVLLTAVGNMETLVFGARFHTRLFPEVVLCLVASMVASGLVHRVCSTTCFIFSLIGLYYMNKLVKSVAPVQAPSSSVTSKKKK</sequence>
<evidence type="ECO:0000256" key="4">
    <source>
        <dbReference type="ARBA" id="ARBA00022989"/>
    </source>
</evidence>
<accession>A0A9P0GZZ1</accession>
<protein>
    <recommendedName>
        <fullName evidence="9">Dolichyl-diphosphooligosaccharide--protein glycosyltransferase subunit KCP2</fullName>
    </recommendedName>
</protein>
<evidence type="ECO:0000256" key="5">
    <source>
        <dbReference type="ARBA" id="ARBA00023136"/>
    </source>
</evidence>
<feature type="transmembrane region" description="Helical" evidence="6">
    <location>
        <begin position="76"/>
        <end position="109"/>
    </location>
</feature>
<keyword evidence="5 6" id="KW-0472">Membrane</keyword>
<comment type="subcellular location">
    <subcellularLocation>
        <location evidence="1">Membrane</location>
        <topology evidence="1">Multi-pass membrane protein</topology>
    </subcellularLocation>
</comment>
<dbReference type="AlphaFoldDB" id="A0A9P0GZZ1"/>
<evidence type="ECO:0000256" key="3">
    <source>
        <dbReference type="ARBA" id="ARBA00022692"/>
    </source>
</evidence>
<dbReference type="Proteomes" id="UP001152798">
    <property type="component" value="Chromosome 2"/>
</dbReference>
<evidence type="ECO:0008006" key="9">
    <source>
        <dbReference type="Google" id="ProtNLM"/>
    </source>
</evidence>
<evidence type="ECO:0000256" key="6">
    <source>
        <dbReference type="SAM" id="Phobius"/>
    </source>
</evidence>
<evidence type="ECO:0000313" key="7">
    <source>
        <dbReference type="EMBL" id="CAH1393929.1"/>
    </source>
</evidence>
<dbReference type="Pfam" id="PF09775">
    <property type="entry name" value="Keratin_assoc"/>
    <property type="match status" value="1"/>
</dbReference>
<reference evidence="7" key="1">
    <citation type="submission" date="2022-01" db="EMBL/GenBank/DDBJ databases">
        <authorList>
            <person name="King R."/>
        </authorList>
    </citation>
    <scope>NUCLEOTIDE SEQUENCE</scope>
</reference>
<feature type="transmembrane region" description="Helical" evidence="6">
    <location>
        <begin position="6"/>
        <end position="24"/>
    </location>
</feature>
<keyword evidence="8" id="KW-1185">Reference proteome</keyword>
<dbReference type="PANTHER" id="PTHR32001">
    <property type="entry name" value="KERATINOCYTE-ASSOCIATED PROTEIN 2"/>
    <property type="match status" value="1"/>
</dbReference>
<dbReference type="InterPro" id="IPR018614">
    <property type="entry name" value="KRTCAP2"/>
</dbReference>
<evidence type="ECO:0000256" key="1">
    <source>
        <dbReference type="ARBA" id="ARBA00004141"/>
    </source>
</evidence>
<proteinExistence type="inferred from homology"/>
<gene>
    <name evidence="7" type="ORF">NEZAVI_LOCUS4531</name>
</gene>
<keyword evidence="3 6" id="KW-0812">Transmembrane</keyword>
<comment type="similarity">
    <text evidence="2">Belongs to the KRTCAP2 family.</text>
</comment>
<dbReference type="EMBL" id="OV725078">
    <property type="protein sequence ID" value="CAH1393929.1"/>
    <property type="molecule type" value="Genomic_DNA"/>
</dbReference>
<dbReference type="PANTHER" id="PTHR32001:SF1">
    <property type="entry name" value="KERATINOCYTE-ASSOCIATED PROTEIN 2"/>
    <property type="match status" value="1"/>
</dbReference>
<organism evidence="7 8">
    <name type="scientific">Nezara viridula</name>
    <name type="common">Southern green stink bug</name>
    <name type="synonym">Cimex viridulus</name>
    <dbReference type="NCBI Taxonomy" id="85310"/>
    <lineage>
        <taxon>Eukaryota</taxon>
        <taxon>Metazoa</taxon>
        <taxon>Ecdysozoa</taxon>
        <taxon>Arthropoda</taxon>
        <taxon>Hexapoda</taxon>
        <taxon>Insecta</taxon>
        <taxon>Pterygota</taxon>
        <taxon>Neoptera</taxon>
        <taxon>Paraneoptera</taxon>
        <taxon>Hemiptera</taxon>
        <taxon>Heteroptera</taxon>
        <taxon>Panheteroptera</taxon>
        <taxon>Pentatomomorpha</taxon>
        <taxon>Pentatomoidea</taxon>
        <taxon>Pentatomidae</taxon>
        <taxon>Pentatominae</taxon>
        <taxon>Nezara</taxon>
    </lineage>
</organism>
<name>A0A9P0GZZ1_NEZVI</name>
<dbReference type="OrthoDB" id="1111004at2759"/>